<comment type="caution">
    <text evidence="1">The sequence shown here is derived from an EMBL/GenBank/DDBJ whole genome shotgun (WGS) entry which is preliminary data.</text>
</comment>
<protein>
    <submittedName>
        <fullName evidence="1">Uncharacterized protein</fullName>
    </submittedName>
</protein>
<reference evidence="1 2" key="1">
    <citation type="journal article" date="2014" name="PLoS Genet.">
        <title>Phylogenetically driven sequencing of extremely halophilic archaea reveals strategies for static and dynamic osmo-response.</title>
        <authorList>
            <person name="Becker E.A."/>
            <person name="Seitzer P.M."/>
            <person name="Tritt A."/>
            <person name="Larsen D."/>
            <person name="Krusor M."/>
            <person name="Yao A.I."/>
            <person name="Wu D."/>
            <person name="Madern D."/>
            <person name="Eisen J.A."/>
            <person name="Darling A.E."/>
            <person name="Facciotti M.T."/>
        </authorList>
    </citation>
    <scope>NUCLEOTIDE SEQUENCE [LARGE SCALE GENOMIC DNA]</scope>
    <source>
        <strain evidence="1 2">JCM 14089</strain>
    </source>
</reference>
<sequence length="79" mass="9330">MGRKTEREGTTLRIRADGDDAYRRAVIERRRWRQQPRSFAADYDFAPLGRNSAQFGHHTERSARIFCLLPQSEQRSSEY</sequence>
<name>L9VZE2_9EURY</name>
<keyword evidence="2" id="KW-1185">Reference proteome</keyword>
<dbReference type="Proteomes" id="UP000011661">
    <property type="component" value="Unassembled WGS sequence"/>
</dbReference>
<organism evidence="1 2">
    <name type="scientific">Natronorubrum sulfidifaciens JCM 14089</name>
    <dbReference type="NCBI Taxonomy" id="1230460"/>
    <lineage>
        <taxon>Archaea</taxon>
        <taxon>Methanobacteriati</taxon>
        <taxon>Methanobacteriota</taxon>
        <taxon>Stenosarchaea group</taxon>
        <taxon>Halobacteria</taxon>
        <taxon>Halobacteriales</taxon>
        <taxon>Natrialbaceae</taxon>
        <taxon>Natronorubrum</taxon>
    </lineage>
</organism>
<accession>L9VZE2</accession>
<gene>
    <name evidence="1" type="ORF">C495_14592</name>
</gene>
<dbReference type="AlphaFoldDB" id="L9VZE2"/>
<evidence type="ECO:0000313" key="2">
    <source>
        <dbReference type="Proteomes" id="UP000011661"/>
    </source>
</evidence>
<evidence type="ECO:0000313" key="1">
    <source>
        <dbReference type="EMBL" id="ELY42550.1"/>
    </source>
</evidence>
<dbReference type="EMBL" id="AOHX01000045">
    <property type="protein sequence ID" value="ELY42550.1"/>
    <property type="molecule type" value="Genomic_DNA"/>
</dbReference>
<proteinExistence type="predicted"/>